<dbReference type="InterPro" id="IPR038973">
    <property type="entry name" value="MutL/Mlh/Pms-like"/>
</dbReference>
<evidence type="ECO:0000256" key="5">
    <source>
        <dbReference type="HAMAP-Rule" id="MF_00149"/>
    </source>
</evidence>
<dbReference type="InterPro" id="IPR014790">
    <property type="entry name" value="MutL_C"/>
</dbReference>
<reference evidence="8 9" key="1">
    <citation type="journal article" date="2024" name="Environ. Microbiol.">
        <title>Novel evolutionary insights on the interactions of the Holosporales (Alphaproteobacteria) with eukaryotic hosts from comparative genomics.</title>
        <authorList>
            <person name="Giovannini M."/>
            <person name="Petroni G."/>
            <person name="Castelli M."/>
        </authorList>
    </citation>
    <scope>NUCLEOTIDE SEQUENCE [LARGE SCALE GENOMIC DNA]</scope>
    <source>
        <strain evidence="8 9">US_Bl 15I1</strain>
    </source>
</reference>
<dbReference type="HAMAP" id="MF_00149">
    <property type="entry name" value="DNA_mis_repair"/>
    <property type="match status" value="1"/>
</dbReference>
<dbReference type="Pfam" id="PF13589">
    <property type="entry name" value="HATPase_c_3"/>
    <property type="match status" value="1"/>
</dbReference>
<evidence type="ECO:0000313" key="9">
    <source>
        <dbReference type="Proteomes" id="UP001330434"/>
    </source>
</evidence>
<protein>
    <recommendedName>
        <fullName evidence="2 5">DNA mismatch repair protein MutL</fullName>
    </recommendedName>
</protein>
<proteinExistence type="inferred from homology"/>
<dbReference type="NCBIfam" id="NF000953">
    <property type="entry name" value="PRK00095.2-4"/>
    <property type="match status" value="1"/>
</dbReference>
<evidence type="ECO:0000259" key="6">
    <source>
        <dbReference type="SMART" id="SM00853"/>
    </source>
</evidence>
<dbReference type="EMBL" id="CP133270">
    <property type="protein sequence ID" value="WVX66576.1"/>
    <property type="molecule type" value="Genomic_DNA"/>
</dbReference>
<dbReference type="SMART" id="SM00853">
    <property type="entry name" value="MutL_C"/>
    <property type="match status" value="1"/>
</dbReference>
<evidence type="ECO:0000256" key="2">
    <source>
        <dbReference type="ARBA" id="ARBA00021975"/>
    </source>
</evidence>
<dbReference type="RefSeq" id="WP_331255428.1">
    <property type="nucleotide sequence ID" value="NZ_CP133270.1"/>
</dbReference>
<name>A0ABZ2C270_9PROT</name>
<dbReference type="SUPFAM" id="SSF54211">
    <property type="entry name" value="Ribosomal protein S5 domain 2-like"/>
    <property type="match status" value="1"/>
</dbReference>
<dbReference type="NCBIfam" id="TIGR00585">
    <property type="entry name" value="mutl"/>
    <property type="match status" value="1"/>
</dbReference>
<keyword evidence="9" id="KW-1185">Reference proteome</keyword>
<dbReference type="Pfam" id="PF01119">
    <property type="entry name" value="DNA_mis_repair"/>
    <property type="match status" value="1"/>
</dbReference>
<feature type="domain" description="DNA mismatch repair protein S5" evidence="7">
    <location>
        <begin position="209"/>
        <end position="327"/>
    </location>
</feature>
<comment type="similarity">
    <text evidence="1 5">Belongs to the DNA mismatch repair MutL/HexB family.</text>
</comment>
<dbReference type="Gene3D" id="3.30.565.10">
    <property type="entry name" value="Histidine kinase-like ATPase, C-terminal domain"/>
    <property type="match status" value="1"/>
</dbReference>
<dbReference type="SMART" id="SM01340">
    <property type="entry name" value="DNA_mis_repair"/>
    <property type="match status" value="1"/>
</dbReference>
<sequence length="595" mass="65864">MTSRIRLLEPHLINQIAAGEVIERPFSAIKELVENSIDAGATQIDVIVRDGGKSYISVSDNGCGMTEEELQLAVERHATSKLKDSNLFQISTLGFRGEALPSIGSVSRLHITSLYEGAQDAWTFSIEGGTKSPLKPAQRLSGTLIEVRDLFYATPARLKFLRATTTELQAIRESLDRLAMAHPQVGLSLKDDQRVIFNYRAQKNLMDRLQEIMGGEFMENSIPLDLERDGYVVKGYVSLPTYHRATANHQYLFVNQRPVKDRVLMGVIKAAYQDVLARDRHPLVALFLTLPPEAVDMNVHPAKTEVRFQDVQKVRSLMISAIRHGIHGESQRASSHTAQVAIAALRPPMLPLNQGKLHLAASHRPAFTPPSQSLVAPFEVPVYSHLSENESTYEETPTPQIQYGPLGQARAQLHSTYIISETPSGIVIVDQHAAHERLVYESLKAARMTQNVPRQMLLIPEVVELKEADCARLLTLKNDLGACGLGIEALGDQSLLVREIPAALGEINPKSLLQDLADELSELGEALSLQDRLDAVCSSMACHGSVRAGRRMQIEEMNALLRQMESTAYSAQCNHGRPTYVELKLSDVEKLFGRK</sequence>
<dbReference type="Gene3D" id="3.30.1540.20">
    <property type="entry name" value="MutL, C-terminal domain, dimerisation subdomain"/>
    <property type="match status" value="1"/>
</dbReference>
<dbReference type="PANTHER" id="PTHR10073">
    <property type="entry name" value="DNA MISMATCH REPAIR PROTEIN MLH, PMS, MUTL"/>
    <property type="match status" value="1"/>
</dbReference>
<dbReference type="SUPFAM" id="SSF55874">
    <property type="entry name" value="ATPase domain of HSP90 chaperone/DNA topoisomerase II/histidine kinase"/>
    <property type="match status" value="1"/>
</dbReference>
<keyword evidence="4 5" id="KW-0234">DNA repair</keyword>
<evidence type="ECO:0000256" key="1">
    <source>
        <dbReference type="ARBA" id="ARBA00006082"/>
    </source>
</evidence>
<dbReference type="InterPro" id="IPR002099">
    <property type="entry name" value="MutL/Mlh/PMS"/>
</dbReference>
<dbReference type="CDD" id="cd00782">
    <property type="entry name" value="MutL_Trans"/>
    <property type="match status" value="1"/>
</dbReference>
<accession>A0ABZ2C270</accession>
<gene>
    <name evidence="5" type="primary">mutL</name>
    <name evidence="8" type="ORF">Bealeia1_00755</name>
</gene>
<dbReference type="InterPro" id="IPR020667">
    <property type="entry name" value="DNA_mismatch_repair_MutL"/>
</dbReference>
<organism evidence="8 9">
    <name type="scientific">Candidatus Bealeia paramacronuclearis</name>
    <dbReference type="NCBI Taxonomy" id="1921001"/>
    <lineage>
        <taxon>Bacteria</taxon>
        <taxon>Pseudomonadati</taxon>
        <taxon>Pseudomonadota</taxon>
        <taxon>Alphaproteobacteria</taxon>
        <taxon>Holosporales</taxon>
        <taxon>Holosporaceae</taxon>
        <taxon>Candidatus Bealeia</taxon>
    </lineage>
</organism>
<evidence type="ECO:0000256" key="3">
    <source>
        <dbReference type="ARBA" id="ARBA00022763"/>
    </source>
</evidence>
<dbReference type="PANTHER" id="PTHR10073:SF12">
    <property type="entry name" value="DNA MISMATCH REPAIR PROTEIN MLH1"/>
    <property type="match status" value="1"/>
</dbReference>
<evidence type="ECO:0000259" key="7">
    <source>
        <dbReference type="SMART" id="SM01340"/>
    </source>
</evidence>
<dbReference type="Proteomes" id="UP001330434">
    <property type="component" value="Chromosome"/>
</dbReference>
<dbReference type="InterPro" id="IPR037198">
    <property type="entry name" value="MutL_C_sf"/>
</dbReference>
<dbReference type="PROSITE" id="PS00058">
    <property type="entry name" value="DNA_MISMATCH_REPAIR_1"/>
    <property type="match status" value="1"/>
</dbReference>
<dbReference type="CDD" id="cd16926">
    <property type="entry name" value="HATPase_MutL-MLH-PMS-like"/>
    <property type="match status" value="1"/>
</dbReference>
<dbReference type="InterPro" id="IPR013507">
    <property type="entry name" value="DNA_mismatch_S5_2-like"/>
</dbReference>
<dbReference type="InterPro" id="IPR042121">
    <property type="entry name" value="MutL_C_regsub"/>
</dbReference>
<evidence type="ECO:0000313" key="8">
    <source>
        <dbReference type="EMBL" id="WVX66576.1"/>
    </source>
</evidence>
<feature type="domain" description="MutL C-terminal dimerisation" evidence="6">
    <location>
        <begin position="409"/>
        <end position="552"/>
    </location>
</feature>
<dbReference type="InterPro" id="IPR036890">
    <property type="entry name" value="HATPase_C_sf"/>
</dbReference>
<dbReference type="Pfam" id="PF08676">
    <property type="entry name" value="MutL_C"/>
    <property type="match status" value="1"/>
</dbReference>
<keyword evidence="3 5" id="KW-0227">DNA damage</keyword>
<dbReference type="Gene3D" id="3.30.1370.100">
    <property type="entry name" value="MutL, C-terminal domain, regulatory subdomain"/>
    <property type="match status" value="1"/>
</dbReference>
<dbReference type="InterPro" id="IPR042120">
    <property type="entry name" value="MutL_C_dimsub"/>
</dbReference>
<dbReference type="InterPro" id="IPR014721">
    <property type="entry name" value="Ribsml_uS5_D2-typ_fold_subgr"/>
</dbReference>
<comment type="function">
    <text evidence="5">This protein is involved in the repair of mismatches in DNA. It is required for dam-dependent methyl-directed DNA mismatch repair. May act as a 'molecular matchmaker', a protein that promotes the formation of a stable complex between two or more DNA-binding proteins in an ATP-dependent manner without itself being part of a final effector complex.</text>
</comment>
<dbReference type="SUPFAM" id="SSF118116">
    <property type="entry name" value="DNA mismatch repair protein MutL"/>
    <property type="match status" value="1"/>
</dbReference>
<dbReference type="Gene3D" id="3.30.230.10">
    <property type="match status" value="1"/>
</dbReference>
<dbReference type="InterPro" id="IPR020568">
    <property type="entry name" value="Ribosomal_Su5_D2-typ_SF"/>
</dbReference>
<evidence type="ECO:0000256" key="4">
    <source>
        <dbReference type="ARBA" id="ARBA00023204"/>
    </source>
</evidence>
<dbReference type="InterPro" id="IPR014762">
    <property type="entry name" value="DNA_mismatch_repair_CS"/>
</dbReference>